<reference evidence="3" key="1">
    <citation type="submission" date="2021-01" db="EMBL/GenBank/DDBJ databases">
        <authorList>
            <person name="Corre E."/>
            <person name="Pelletier E."/>
            <person name="Niang G."/>
            <person name="Scheremetjew M."/>
            <person name="Finn R."/>
            <person name="Kale V."/>
            <person name="Holt S."/>
            <person name="Cochrane G."/>
            <person name="Meng A."/>
            <person name="Brown T."/>
            <person name="Cohen L."/>
        </authorList>
    </citation>
    <scope>NUCLEOTIDE SEQUENCE</scope>
    <source>
        <strain evidence="3">GSO104</strain>
    </source>
</reference>
<dbReference type="AlphaFoldDB" id="A0A7S4QWF8"/>
<proteinExistence type="predicted"/>
<dbReference type="EMBL" id="HBNS01011191">
    <property type="protein sequence ID" value="CAE4596062.1"/>
    <property type="molecule type" value="Transcribed_RNA"/>
</dbReference>
<feature type="signal peptide" evidence="2">
    <location>
        <begin position="1"/>
        <end position="20"/>
    </location>
</feature>
<evidence type="ECO:0000313" key="3">
    <source>
        <dbReference type="EMBL" id="CAE4596062.1"/>
    </source>
</evidence>
<feature type="compositionally biased region" description="Acidic residues" evidence="1">
    <location>
        <begin position="79"/>
        <end position="97"/>
    </location>
</feature>
<feature type="chain" id="PRO_5031386902" evidence="2">
    <location>
        <begin position="21"/>
        <end position="353"/>
    </location>
</feature>
<organism evidence="3">
    <name type="scientific">Ditylum brightwellii</name>
    <dbReference type="NCBI Taxonomy" id="49249"/>
    <lineage>
        <taxon>Eukaryota</taxon>
        <taxon>Sar</taxon>
        <taxon>Stramenopiles</taxon>
        <taxon>Ochrophyta</taxon>
        <taxon>Bacillariophyta</taxon>
        <taxon>Mediophyceae</taxon>
        <taxon>Lithodesmiophycidae</taxon>
        <taxon>Lithodesmiales</taxon>
        <taxon>Lithodesmiaceae</taxon>
        <taxon>Ditylum</taxon>
    </lineage>
</organism>
<evidence type="ECO:0000256" key="1">
    <source>
        <dbReference type="SAM" id="MobiDB-lite"/>
    </source>
</evidence>
<feature type="compositionally biased region" description="Basic and acidic residues" evidence="1">
    <location>
        <begin position="98"/>
        <end position="111"/>
    </location>
</feature>
<name>A0A7S4QWF8_9STRA</name>
<feature type="compositionally biased region" description="Basic residues" evidence="1">
    <location>
        <begin position="63"/>
        <end position="74"/>
    </location>
</feature>
<feature type="compositionally biased region" description="Low complexity" evidence="1">
    <location>
        <begin position="260"/>
        <end position="269"/>
    </location>
</feature>
<evidence type="ECO:0000256" key="2">
    <source>
        <dbReference type="SAM" id="SignalP"/>
    </source>
</evidence>
<feature type="region of interest" description="Disordered" evidence="1">
    <location>
        <begin position="56"/>
        <end position="111"/>
    </location>
</feature>
<accession>A0A7S4QWF8</accession>
<sequence>MRAWLYLWIVLSICICLSTSASWDGCGVKFDSKHRGGGYEATGYDEEEWIMEEEYHGASESVKKKRRKRTKKSAKQSAEEEEDEDDWCVANDESEVKEEDKSGEMEGEEHPMRTDEWEIHVRVTNILPRAKKQTEQLLPETPHAAARGDDTLPTKNKRRQIMKFAPNGYVLLVEENYDNKSPDFGAKNDTAASAVRRVTRVGKWKVDHTGVSWDIPATLDLSPKEQQQMSIPSTYHTAHTPITVDINHDDNDDDEEDDNAPATTTTTATSVVPKIKKTVLHYHADLHLNKFGERPRMRRGIITRDRFRYLSFLPPHLFRPVIATFSAEGVGKDMIDITYKERQMLQEQMMQQQ</sequence>
<feature type="compositionally biased region" description="Acidic residues" evidence="1">
    <location>
        <begin position="250"/>
        <end position="259"/>
    </location>
</feature>
<keyword evidence="2" id="KW-0732">Signal</keyword>
<feature type="region of interest" description="Disordered" evidence="1">
    <location>
        <begin position="247"/>
        <end position="269"/>
    </location>
</feature>
<gene>
    <name evidence="3" type="ORF">DBRI00130_LOCUS9047</name>
</gene>
<protein>
    <submittedName>
        <fullName evidence="3">Uncharacterized protein</fullName>
    </submittedName>
</protein>